<comment type="caution">
    <text evidence="1">The sequence shown here is derived from an EMBL/GenBank/DDBJ whole genome shotgun (WGS) entry which is preliminary data.</text>
</comment>
<organism evidence="1">
    <name type="scientific">Tanacetum cinerariifolium</name>
    <name type="common">Dalmatian daisy</name>
    <name type="synonym">Chrysanthemum cinerariifolium</name>
    <dbReference type="NCBI Taxonomy" id="118510"/>
    <lineage>
        <taxon>Eukaryota</taxon>
        <taxon>Viridiplantae</taxon>
        <taxon>Streptophyta</taxon>
        <taxon>Embryophyta</taxon>
        <taxon>Tracheophyta</taxon>
        <taxon>Spermatophyta</taxon>
        <taxon>Magnoliopsida</taxon>
        <taxon>eudicotyledons</taxon>
        <taxon>Gunneridae</taxon>
        <taxon>Pentapetalae</taxon>
        <taxon>asterids</taxon>
        <taxon>campanulids</taxon>
        <taxon>Asterales</taxon>
        <taxon>Asteraceae</taxon>
        <taxon>Asteroideae</taxon>
        <taxon>Anthemideae</taxon>
        <taxon>Anthemidinae</taxon>
        <taxon>Tanacetum</taxon>
    </lineage>
</organism>
<sequence>MDEGEAATERISDDSEEMETVLTCMDASTVLALFATATMVTPYRRRKGKEVMVEYETLKKQKVKEQIDAQVARELEEKLERDDQRGSEQIARDAEIARIHVEEELQIMIDGLDIYNETLAKYLQEYHQFALELLIERRIVLITYLVKYQDNYAKVHKFQSQQRKPWTKKQKRDYYMAVIRSNLGCKVKDFRGMTFEEVEAKFNSVWKQLEDVVPMCSKEEVERFKRKGISFEQESAKK</sequence>
<accession>A0A699KDM1</accession>
<protein>
    <submittedName>
        <fullName evidence="1">Uncharacterized protein</fullName>
    </submittedName>
</protein>
<evidence type="ECO:0000313" key="1">
    <source>
        <dbReference type="EMBL" id="GFA87798.1"/>
    </source>
</evidence>
<dbReference type="AlphaFoldDB" id="A0A699KDM1"/>
<dbReference type="EMBL" id="BKCJ010505794">
    <property type="protein sequence ID" value="GFA87798.1"/>
    <property type="molecule type" value="Genomic_DNA"/>
</dbReference>
<proteinExistence type="predicted"/>
<reference evidence="1" key="1">
    <citation type="journal article" date="2019" name="Sci. Rep.">
        <title>Draft genome of Tanacetum cinerariifolium, the natural source of mosquito coil.</title>
        <authorList>
            <person name="Yamashiro T."/>
            <person name="Shiraishi A."/>
            <person name="Satake H."/>
            <person name="Nakayama K."/>
        </authorList>
    </citation>
    <scope>NUCLEOTIDE SEQUENCE</scope>
</reference>
<gene>
    <name evidence="1" type="ORF">Tci_659770</name>
</gene>
<name>A0A699KDM1_TANCI</name>